<protein>
    <recommendedName>
        <fullName evidence="3">RNase H type-1 domain-containing protein</fullName>
    </recommendedName>
</protein>
<evidence type="ECO:0000313" key="2">
    <source>
        <dbReference type="EMBL" id="KHN21048.1"/>
    </source>
</evidence>
<proteinExistence type="predicted"/>
<feature type="region of interest" description="Disordered" evidence="1">
    <location>
        <begin position="48"/>
        <end position="70"/>
    </location>
</feature>
<dbReference type="AlphaFoldDB" id="A0A0B2QME1"/>
<name>A0A0B2QME1_GLYSO</name>
<feature type="non-terminal residue" evidence="2">
    <location>
        <position position="1"/>
    </location>
</feature>
<reference evidence="2" key="1">
    <citation type="submission" date="2014-07" db="EMBL/GenBank/DDBJ databases">
        <title>Identification of a novel salt tolerance gene in wild soybean by whole-genome sequencing.</title>
        <authorList>
            <person name="Lam H.-M."/>
            <person name="Qi X."/>
            <person name="Li M.-W."/>
            <person name="Liu X."/>
            <person name="Xie M."/>
            <person name="Ni M."/>
            <person name="Xu X."/>
        </authorList>
    </citation>
    <scope>NUCLEOTIDE SEQUENCE [LARGE SCALE GENOMIC DNA]</scope>
    <source>
        <tissue evidence="2">Root</tissue>
    </source>
</reference>
<organism evidence="2">
    <name type="scientific">Glycine soja</name>
    <name type="common">Wild soybean</name>
    <dbReference type="NCBI Taxonomy" id="3848"/>
    <lineage>
        <taxon>Eukaryota</taxon>
        <taxon>Viridiplantae</taxon>
        <taxon>Streptophyta</taxon>
        <taxon>Embryophyta</taxon>
        <taxon>Tracheophyta</taxon>
        <taxon>Spermatophyta</taxon>
        <taxon>Magnoliopsida</taxon>
        <taxon>eudicotyledons</taxon>
        <taxon>Gunneridae</taxon>
        <taxon>Pentapetalae</taxon>
        <taxon>rosids</taxon>
        <taxon>fabids</taxon>
        <taxon>Fabales</taxon>
        <taxon>Fabaceae</taxon>
        <taxon>Papilionoideae</taxon>
        <taxon>50 kb inversion clade</taxon>
        <taxon>NPAAA clade</taxon>
        <taxon>indigoferoid/millettioid clade</taxon>
        <taxon>Phaseoleae</taxon>
        <taxon>Glycine</taxon>
        <taxon>Glycine subgen. Soja</taxon>
    </lineage>
</organism>
<gene>
    <name evidence="2" type="ORF">glysoja_034170</name>
</gene>
<evidence type="ECO:0008006" key="3">
    <source>
        <dbReference type="Google" id="ProtNLM"/>
    </source>
</evidence>
<dbReference type="Proteomes" id="UP000053555">
    <property type="component" value="Unassembled WGS sequence"/>
</dbReference>
<evidence type="ECO:0000256" key="1">
    <source>
        <dbReference type="SAM" id="MobiDB-lite"/>
    </source>
</evidence>
<dbReference type="EMBL" id="KN658116">
    <property type="protein sequence ID" value="KHN21048.1"/>
    <property type="molecule type" value="Genomic_DNA"/>
</dbReference>
<sequence>SWSPPLSGSIKCNLDAGIFKDQNAFGINGFCLRYDHGSFIKARTELHPGMPQPQEAEPFALQRARNWTQQ</sequence>
<accession>A0A0B2QME1</accession>